<dbReference type="GO" id="GO:0005770">
    <property type="term" value="C:late endosome"/>
    <property type="evidence" value="ECO:0007669"/>
    <property type="project" value="TreeGrafter"/>
</dbReference>
<dbReference type="InterPro" id="IPR051837">
    <property type="entry name" value="SortingNexin/PXDomain-PKLike"/>
</dbReference>
<dbReference type="GeneID" id="19252961"/>
<evidence type="ECO:0000313" key="6">
    <source>
        <dbReference type="Proteomes" id="UP000002499"/>
    </source>
</evidence>
<dbReference type="InParanoid" id="E9EFK2"/>
<dbReference type="Proteomes" id="UP000002499">
    <property type="component" value="Unassembled WGS sequence"/>
</dbReference>
<evidence type="ECO:0000256" key="2">
    <source>
        <dbReference type="ARBA" id="ARBA00022490"/>
    </source>
</evidence>
<accession>E9EFK2</accession>
<gene>
    <name evidence="5" type="ORF">MAC_08650</name>
</gene>
<dbReference type="GO" id="GO:0045022">
    <property type="term" value="P:early endosome to late endosome transport"/>
    <property type="evidence" value="ECO:0007669"/>
    <property type="project" value="TreeGrafter"/>
</dbReference>
<evidence type="ECO:0000256" key="1">
    <source>
        <dbReference type="ARBA" id="ARBA00004496"/>
    </source>
</evidence>
<dbReference type="eggNOG" id="ENOG502QQBH">
    <property type="taxonomic scope" value="Eukaryota"/>
</dbReference>
<reference evidence="5 6" key="1">
    <citation type="journal article" date="2011" name="PLoS Genet.">
        <title>Genome sequencing and comparative transcriptomics of the model entomopathogenic fungi Metarhizium anisopliae and M. acridum.</title>
        <authorList>
            <person name="Gao Q."/>
            <person name="Jin K."/>
            <person name="Ying S.H."/>
            <person name="Zhang Y."/>
            <person name="Xiao G."/>
            <person name="Shang Y."/>
            <person name="Duan Z."/>
            <person name="Hu X."/>
            <person name="Xie X.Q."/>
            <person name="Zhou G."/>
            <person name="Peng G."/>
            <person name="Luo Z."/>
            <person name="Huang W."/>
            <person name="Wang B."/>
            <person name="Fang W."/>
            <person name="Wang S."/>
            <person name="Zhong Y."/>
            <person name="Ma L.J."/>
            <person name="St Leger R.J."/>
            <person name="Zhao G.P."/>
            <person name="Pei Y."/>
            <person name="Feng M.G."/>
            <person name="Xia Y."/>
            <person name="Wang C."/>
        </authorList>
    </citation>
    <scope>NUCLEOTIDE SEQUENCE [LARGE SCALE GENOMIC DNA]</scope>
    <source>
        <strain evidence="5 6">CQMa 102</strain>
    </source>
</reference>
<keyword evidence="6" id="KW-1185">Reference proteome</keyword>
<dbReference type="PANTHER" id="PTHR22999:SF23">
    <property type="entry name" value="SORTING NEXIN-16"/>
    <property type="match status" value="1"/>
</dbReference>
<proteinExistence type="predicted"/>
<dbReference type="PROSITE" id="PS51207">
    <property type="entry name" value="PXA"/>
    <property type="match status" value="1"/>
</dbReference>
<dbReference type="KEGG" id="maw:19252961"/>
<dbReference type="Pfam" id="PF02194">
    <property type="entry name" value="PXA"/>
    <property type="match status" value="1"/>
</dbReference>
<dbReference type="AlphaFoldDB" id="E9EFK2"/>
<sequence>MTTTSATPEPSKARTGALRHKPTASNAPGAAMPTNRRLNRTSTVDPLSDRATQALIRKVLLPQESGDKGRGSQTPIEELLPPLTSRNDVDLQLYAFLAIVLREFVQSWYNKITPDESFVAEIIHVIAHCTRALEQRLRELDLESLLLHEIPEILDRHITTYRSTHPDQTFQPTLVNGREAYHALWPLPLLSPVPISGDPITTSKQLRNEAAYRQLLVQAVLTVLLPTEDLENPCLTALVEQIFSELIIGNAIANKAVQPWLLFEAICIVERVLAEKRQGSNGLKTSGVETHLRSPRSWSVQGFFVSIIQFALISMSAIRFAFNLITMSSSLPPRRPMVSDKKLAPEVSVTDNQSTPPKVPVLSFSAWSCLGNVIELQSRMPWLGGFLSLLQLEVTHGPGRVAGLDGVLDR</sequence>
<name>E9EFK2_METAQ</name>
<keyword evidence="2" id="KW-0963">Cytoplasm</keyword>
<dbReference type="GO" id="GO:0005769">
    <property type="term" value="C:early endosome"/>
    <property type="evidence" value="ECO:0007669"/>
    <property type="project" value="TreeGrafter"/>
</dbReference>
<protein>
    <submittedName>
        <fullName evidence="5">PXA domain protein</fullName>
    </submittedName>
</protein>
<evidence type="ECO:0000313" key="5">
    <source>
        <dbReference type="EMBL" id="EFY85294.1"/>
    </source>
</evidence>
<dbReference type="OMA" id="YRIFGMA"/>
<dbReference type="OrthoDB" id="5582218at2759"/>
<dbReference type="SMART" id="SM00313">
    <property type="entry name" value="PXA"/>
    <property type="match status" value="1"/>
</dbReference>
<feature type="region of interest" description="Disordered" evidence="3">
    <location>
        <begin position="1"/>
        <end position="46"/>
    </location>
</feature>
<organism evidence="6">
    <name type="scientific">Metarhizium acridum (strain CQMa 102)</name>
    <dbReference type="NCBI Taxonomy" id="655827"/>
    <lineage>
        <taxon>Eukaryota</taxon>
        <taxon>Fungi</taxon>
        <taxon>Dikarya</taxon>
        <taxon>Ascomycota</taxon>
        <taxon>Pezizomycotina</taxon>
        <taxon>Sordariomycetes</taxon>
        <taxon>Hypocreomycetidae</taxon>
        <taxon>Hypocreales</taxon>
        <taxon>Clavicipitaceae</taxon>
        <taxon>Metarhizium</taxon>
    </lineage>
</organism>
<dbReference type="HOGENOM" id="CLU_018250_0_0_1"/>
<comment type="subcellular location">
    <subcellularLocation>
        <location evidence="1">Cytoplasm</location>
    </subcellularLocation>
</comment>
<dbReference type="STRING" id="655827.E9EFK2"/>
<evidence type="ECO:0000259" key="4">
    <source>
        <dbReference type="PROSITE" id="PS51207"/>
    </source>
</evidence>
<dbReference type="EMBL" id="GL698582">
    <property type="protein sequence ID" value="EFY85294.1"/>
    <property type="molecule type" value="Genomic_DNA"/>
</dbReference>
<dbReference type="InterPro" id="IPR003114">
    <property type="entry name" value="Phox_assoc"/>
</dbReference>
<dbReference type="GO" id="GO:0035091">
    <property type="term" value="F:phosphatidylinositol binding"/>
    <property type="evidence" value="ECO:0007669"/>
    <property type="project" value="TreeGrafter"/>
</dbReference>
<dbReference type="PANTHER" id="PTHR22999">
    <property type="entry name" value="PX SERINE/THREONINE KINASE PXK"/>
    <property type="match status" value="1"/>
</dbReference>
<feature type="domain" description="PXA" evidence="4">
    <location>
        <begin position="86"/>
        <end position="273"/>
    </location>
</feature>
<evidence type="ECO:0000256" key="3">
    <source>
        <dbReference type="SAM" id="MobiDB-lite"/>
    </source>
</evidence>